<protein>
    <submittedName>
        <fullName evidence="1">Uncharacterized protein</fullName>
    </submittedName>
</protein>
<evidence type="ECO:0000313" key="1">
    <source>
        <dbReference type="EMBL" id="BDR55218.1"/>
    </source>
</evidence>
<dbReference type="RefSeq" id="WP_317642721.1">
    <property type="nucleotide sequence ID" value="NZ_AP026800.1"/>
</dbReference>
<gene>
    <name evidence="1" type="ORF">KIMH_13290</name>
</gene>
<sequence length="162" mass="18345">MINLEEAEIIQNPAHAAILLYGFTLGYTNSGKYRSCPLSLIFLAIPILLNDEWIDLFQRTQKKSGLSKIIGKITKNVQRDNLLNLSNQSKEYRELTLEALRLGFASEIFVLSLSEGAINPNMQLYKRLDKEVDTTIKIASKIGLMFSDSSLLEIQQLLKVRL</sequence>
<dbReference type="InterPro" id="IPR045390">
    <property type="entry name" value="ABC-3C_MC3"/>
</dbReference>
<dbReference type="Pfam" id="PF20131">
    <property type="entry name" value="MC3"/>
    <property type="match status" value="1"/>
</dbReference>
<dbReference type="Proteomes" id="UP001321748">
    <property type="component" value="Chromosome"/>
</dbReference>
<keyword evidence="2" id="KW-1185">Reference proteome</keyword>
<evidence type="ECO:0000313" key="2">
    <source>
        <dbReference type="Proteomes" id="UP001321748"/>
    </source>
</evidence>
<accession>A0ABM8BEA7</accession>
<name>A0ABM8BEA7_9BIFI</name>
<organism evidence="1 2">
    <name type="scientific">Bombiscardovia apis</name>
    <dbReference type="NCBI Taxonomy" id="2932182"/>
    <lineage>
        <taxon>Bacteria</taxon>
        <taxon>Bacillati</taxon>
        <taxon>Actinomycetota</taxon>
        <taxon>Actinomycetes</taxon>
        <taxon>Bifidobacteriales</taxon>
        <taxon>Bifidobacteriaceae</taxon>
        <taxon>Bombiscardovia</taxon>
    </lineage>
</organism>
<reference evidence="1 2" key="1">
    <citation type="journal article" date="2023" name="Microbiol. Spectr.">
        <title>Symbiosis of Carpenter Bees with Uncharacterized Lactic Acid Bacteria Showing NAD Auxotrophy.</title>
        <authorList>
            <person name="Kawasaki S."/>
            <person name="Ozawa K."/>
            <person name="Mori T."/>
            <person name="Yamamoto A."/>
            <person name="Ito M."/>
            <person name="Ohkuma M."/>
            <person name="Sakamoto M."/>
            <person name="Matsutani M."/>
        </authorList>
    </citation>
    <scope>NUCLEOTIDE SEQUENCE [LARGE SCALE GENOMIC DNA]</scope>
    <source>
        <strain evidence="1 2">KimH</strain>
    </source>
</reference>
<proteinExistence type="predicted"/>
<dbReference type="EMBL" id="AP026800">
    <property type="protein sequence ID" value="BDR55218.1"/>
    <property type="molecule type" value="Genomic_DNA"/>
</dbReference>